<dbReference type="OrthoDB" id="594134at2"/>
<reference evidence="7 8" key="1">
    <citation type="submission" date="2019-03" db="EMBL/GenBank/DDBJ databases">
        <title>Genomic Encyclopedia of Type Strains, Phase III (KMG-III): the genomes of soil and plant-associated and newly described type strains.</title>
        <authorList>
            <person name="Whitman W."/>
        </authorList>
    </citation>
    <scope>NUCLEOTIDE SEQUENCE [LARGE SCALE GENOMIC DNA]</scope>
    <source>
        <strain evidence="7 8">CGMCC 1.12801</strain>
    </source>
</reference>
<dbReference type="Gene3D" id="3.40.640.10">
    <property type="entry name" value="Type I PLP-dependent aspartate aminotransferase-like (Major domain)"/>
    <property type="match status" value="1"/>
</dbReference>
<comment type="similarity">
    <text evidence="1">In the C-terminal section; belongs to the class-I pyridoxal-phosphate-dependent aminotransferase family.</text>
</comment>
<dbReference type="InterPro" id="IPR015421">
    <property type="entry name" value="PyrdxlP-dep_Trfase_major"/>
</dbReference>
<keyword evidence="5" id="KW-0804">Transcription</keyword>
<dbReference type="GO" id="GO:0030170">
    <property type="term" value="F:pyridoxal phosphate binding"/>
    <property type="evidence" value="ECO:0007669"/>
    <property type="project" value="InterPro"/>
</dbReference>
<proteinExistence type="inferred from homology"/>
<dbReference type="Proteomes" id="UP000294752">
    <property type="component" value="Unassembled WGS sequence"/>
</dbReference>
<dbReference type="Pfam" id="PF00155">
    <property type="entry name" value="Aminotran_1_2"/>
    <property type="match status" value="1"/>
</dbReference>
<evidence type="ECO:0000256" key="4">
    <source>
        <dbReference type="ARBA" id="ARBA00023125"/>
    </source>
</evidence>
<dbReference type="InterPro" id="IPR036388">
    <property type="entry name" value="WH-like_DNA-bd_sf"/>
</dbReference>
<sequence length="494" mass="56303">MPSPVEIPYRSFISFDRHSNTSVYLQISNAFISAIRRNILPANTKLLGTRALAALLGTHRNTMVSVYDELASQGWIVIKPNQGAFISATIPQTTDGPLLDISYPKETGFTFRKSSLLDSPYERGHYDYIFNDGIPDVRLTQIDDLARIYSATLKRKSNRRKMDYYHQDGSEYFKEQLQGYLRLSRGLQISASNMLITRSVEMSLFIIAEILLQPGDIVVVGTPSYFSANMIFQKNGARILPIPVDDEGIDVCALAEVCQRHTVRMVYITPQQHYPTTVTLSAQRRMLLLQLAQQQRFAIVEDDHDYDFHYERQPMLPLATLDTHGLVIYVGSFGKSLVPGFRTGFIVAPENIMLEMRKLLGIIDRQGDVLIEQALGEMIEEGVIHRHLKKSLTIYRERRDQMTRIVQHQFGEHINMAKPQGGLACWLAFKTPINLMQLSRDAGKEQLFIPRNILYQHKQLTAIRLGFGHLSGVEMENSLDILKMLIERQLKTQS</sequence>
<dbReference type="AlphaFoldDB" id="A0A4R7DAE1"/>
<dbReference type="InterPro" id="IPR000524">
    <property type="entry name" value="Tscrpt_reg_HTH_GntR"/>
</dbReference>
<dbReference type="CDD" id="cd00609">
    <property type="entry name" value="AAT_like"/>
    <property type="match status" value="1"/>
</dbReference>
<feature type="domain" description="HTH gntR-type" evidence="6">
    <location>
        <begin position="21"/>
        <end position="89"/>
    </location>
</feature>
<keyword evidence="8" id="KW-1185">Reference proteome</keyword>
<evidence type="ECO:0000256" key="2">
    <source>
        <dbReference type="ARBA" id="ARBA00022898"/>
    </source>
</evidence>
<dbReference type="InterPro" id="IPR004839">
    <property type="entry name" value="Aminotransferase_I/II_large"/>
</dbReference>
<gene>
    <name evidence="7" type="ORF">B0I21_10173</name>
</gene>
<evidence type="ECO:0000256" key="5">
    <source>
        <dbReference type="ARBA" id="ARBA00023163"/>
    </source>
</evidence>
<dbReference type="InterPro" id="IPR051446">
    <property type="entry name" value="HTH_trans_reg/aminotransferase"/>
</dbReference>
<dbReference type="PANTHER" id="PTHR46577:SF1">
    <property type="entry name" value="HTH-TYPE TRANSCRIPTIONAL REGULATORY PROTEIN GABR"/>
    <property type="match status" value="1"/>
</dbReference>
<dbReference type="Gene3D" id="1.10.10.10">
    <property type="entry name" value="Winged helix-like DNA-binding domain superfamily/Winged helix DNA-binding domain"/>
    <property type="match status" value="1"/>
</dbReference>
<dbReference type="GO" id="GO:0003677">
    <property type="term" value="F:DNA binding"/>
    <property type="evidence" value="ECO:0007669"/>
    <property type="project" value="UniProtKB-KW"/>
</dbReference>
<evidence type="ECO:0000313" key="8">
    <source>
        <dbReference type="Proteomes" id="UP000294752"/>
    </source>
</evidence>
<dbReference type="RefSeq" id="WP_133638364.1">
    <property type="nucleotide sequence ID" value="NZ_SNZV01000001.1"/>
</dbReference>
<keyword evidence="2" id="KW-0663">Pyridoxal phosphate</keyword>
<organism evidence="7 8">
    <name type="scientific">Sphingobacterium paludis</name>
    <dbReference type="NCBI Taxonomy" id="1476465"/>
    <lineage>
        <taxon>Bacteria</taxon>
        <taxon>Pseudomonadati</taxon>
        <taxon>Bacteroidota</taxon>
        <taxon>Sphingobacteriia</taxon>
        <taxon>Sphingobacteriales</taxon>
        <taxon>Sphingobacteriaceae</taxon>
        <taxon>Sphingobacterium</taxon>
    </lineage>
</organism>
<dbReference type="InterPro" id="IPR015424">
    <property type="entry name" value="PyrdxlP-dep_Trfase"/>
</dbReference>
<dbReference type="SUPFAM" id="SSF53383">
    <property type="entry name" value="PLP-dependent transferases"/>
    <property type="match status" value="1"/>
</dbReference>
<dbReference type="CDD" id="cd07377">
    <property type="entry name" value="WHTH_GntR"/>
    <property type="match status" value="1"/>
</dbReference>
<keyword evidence="4" id="KW-0238">DNA-binding</keyword>
<dbReference type="GO" id="GO:0008483">
    <property type="term" value="F:transaminase activity"/>
    <property type="evidence" value="ECO:0007669"/>
    <property type="project" value="UniProtKB-KW"/>
</dbReference>
<keyword evidence="7" id="KW-0808">Transferase</keyword>
<keyword evidence="7" id="KW-0032">Aminotransferase</keyword>
<comment type="caution">
    <text evidence="7">The sequence shown here is derived from an EMBL/GenBank/DDBJ whole genome shotgun (WGS) entry which is preliminary data.</text>
</comment>
<evidence type="ECO:0000256" key="1">
    <source>
        <dbReference type="ARBA" id="ARBA00005384"/>
    </source>
</evidence>
<dbReference type="SUPFAM" id="SSF46785">
    <property type="entry name" value="Winged helix' DNA-binding domain"/>
    <property type="match status" value="1"/>
</dbReference>
<accession>A0A4R7DAE1</accession>
<dbReference type="EMBL" id="SNZV01000001">
    <property type="protein sequence ID" value="TDS17211.1"/>
    <property type="molecule type" value="Genomic_DNA"/>
</dbReference>
<evidence type="ECO:0000259" key="6">
    <source>
        <dbReference type="PROSITE" id="PS50949"/>
    </source>
</evidence>
<dbReference type="GO" id="GO:0003700">
    <property type="term" value="F:DNA-binding transcription factor activity"/>
    <property type="evidence" value="ECO:0007669"/>
    <property type="project" value="InterPro"/>
</dbReference>
<name>A0A4R7DAE1_9SPHI</name>
<dbReference type="PROSITE" id="PS50949">
    <property type="entry name" value="HTH_GNTR"/>
    <property type="match status" value="1"/>
</dbReference>
<dbReference type="PANTHER" id="PTHR46577">
    <property type="entry name" value="HTH-TYPE TRANSCRIPTIONAL REGULATORY PROTEIN GABR"/>
    <property type="match status" value="1"/>
</dbReference>
<evidence type="ECO:0000256" key="3">
    <source>
        <dbReference type="ARBA" id="ARBA00023015"/>
    </source>
</evidence>
<protein>
    <submittedName>
        <fullName evidence="7">GntR family transcriptional regulator/MocR family aminotransferase</fullName>
    </submittedName>
</protein>
<evidence type="ECO:0000313" key="7">
    <source>
        <dbReference type="EMBL" id="TDS17211.1"/>
    </source>
</evidence>
<keyword evidence="3" id="KW-0805">Transcription regulation</keyword>
<dbReference type="InterPro" id="IPR036390">
    <property type="entry name" value="WH_DNA-bd_sf"/>
</dbReference>